<dbReference type="Gene3D" id="1.10.260.40">
    <property type="entry name" value="lambda repressor-like DNA-binding domains"/>
    <property type="match status" value="1"/>
</dbReference>
<dbReference type="CDD" id="cd06267">
    <property type="entry name" value="PBP1_LacI_sugar_binding-like"/>
    <property type="match status" value="1"/>
</dbReference>
<accession>A0A1H6UMH3</accession>
<evidence type="ECO:0000256" key="1">
    <source>
        <dbReference type="ARBA" id="ARBA00023015"/>
    </source>
</evidence>
<evidence type="ECO:0000256" key="2">
    <source>
        <dbReference type="ARBA" id="ARBA00023125"/>
    </source>
</evidence>
<dbReference type="SMART" id="SM00354">
    <property type="entry name" value="HTH_LACI"/>
    <property type="match status" value="1"/>
</dbReference>
<dbReference type="InterPro" id="IPR028082">
    <property type="entry name" value="Peripla_BP_I"/>
</dbReference>
<organism evidence="5 6">
    <name type="scientific">Dyadobacter koreensis</name>
    <dbReference type="NCBI Taxonomy" id="408657"/>
    <lineage>
        <taxon>Bacteria</taxon>
        <taxon>Pseudomonadati</taxon>
        <taxon>Bacteroidota</taxon>
        <taxon>Cytophagia</taxon>
        <taxon>Cytophagales</taxon>
        <taxon>Spirosomataceae</taxon>
        <taxon>Dyadobacter</taxon>
    </lineage>
</organism>
<dbReference type="OrthoDB" id="891936at2"/>
<dbReference type="CDD" id="cd01392">
    <property type="entry name" value="HTH_LacI"/>
    <property type="match status" value="1"/>
</dbReference>
<keyword evidence="3" id="KW-0804">Transcription</keyword>
<dbReference type="InterPro" id="IPR010982">
    <property type="entry name" value="Lambda_DNA-bd_dom_sf"/>
</dbReference>
<gene>
    <name evidence="5" type="ORF">SAMN04487995_2621</name>
</gene>
<dbReference type="Proteomes" id="UP000199532">
    <property type="component" value="Unassembled WGS sequence"/>
</dbReference>
<dbReference type="Pfam" id="PF13377">
    <property type="entry name" value="Peripla_BP_3"/>
    <property type="match status" value="1"/>
</dbReference>
<dbReference type="PROSITE" id="PS50932">
    <property type="entry name" value="HTH_LACI_2"/>
    <property type="match status" value="1"/>
</dbReference>
<dbReference type="InterPro" id="IPR000843">
    <property type="entry name" value="HTH_LacI"/>
</dbReference>
<name>A0A1H6UMH3_9BACT</name>
<dbReference type="SUPFAM" id="SSF47413">
    <property type="entry name" value="lambda repressor-like DNA-binding domains"/>
    <property type="match status" value="1"/>
</dbReference>
<evidence type="ECO:0000313" key="5">
    <source>
        <dbReference type="EMBL" id="SEI93573.1"/>
    </source>
</evidence>
<dbReference type="InterPro" id="IPR046335">
    <property type="entry name" value="LacI/GalR-like_sensor"/>
</dbReference>
<keyword evidence="6" id="KW-1185">Reference proteome</keyword>
<dbReference type="GO" id="GO:0003700">
    <property type="term" value="F:DNA-binding transcription factor activity"/>
    <property type="evidence" value="ECO:0007669"/>
    <property type="project" value="TreeGrafter"/>
</dbReference>
<sequence>MKKSVTLNDIARELKMTAATVSRALSDHPEISQKTKKIVQEAAQKLNYNSNRIASSLRSGKTNVIGVLIPTAENAFFGSVIHGITNLASKNGYSVLIHECDELYELEVKGIQTFIGARVDGIIVSLSRNTLNYEHFLEVKRRNIPLVFFDRVPDEIDIPSVVIDGYNGAFLATQHLIDQGYKRIAHISGPTYIKTFNDRYQGYLAALRANHIQTDAEIIYTGNISIDSGMEGTRHLLQLQNPPDAIFAAEDFTALGALKELKSSKIQVPQQFGVFGFCNDMFSEHTTPSLSTMDQQTVLMGQEAFKLLFDMVKNGISDKANSVRQVIEPKPVFRESTMRGGIFK</sequence>
<dbReference type="AlphaFoldDB" id="A0A1H6UMH3"/>
<dbReference type="SUPFAM" id="SSF53822">
    <property type="entry name" value="Periplasmic binding protein-like I"/>
    <property type="match status" value="1"/>
</dbReference>
<dbReference type="PANTHER" id="PTHR30146:SF109">
    <property type="entry name" value="HTH-TYPE TRANSCRIPTIONAL REGULATOR GALS"/>
    <property type="match status" value="1"/>
</dbReference>
<keyword evidence="1" id="KW-0805">Transcription regulation</keyword>
<evidence type="ECO:0000313" key="6">
    <source>
        <dbReference type="Proteomes" id="UP000199532"/>
    </source>
</evidence>
<dbReference type="GO" id="GO:0000976">
    <property type="term" value="F:transcription cis-regulatory region binding"/>
    <property type="evidence" value="ECO:0007669"/>
    <property type="project" value="TreeGrafter"/>
</dbReference>
<dbReference type="Gene3D" id="3.40.50.2300">
    <property type="match status" value="2"/>
</dbReference>
<proteinExistence type="predicted"/>
<dbReference type="RefSeq" id="WP_090336453.1">
    <property type="nucleotide sequence ID" value="NZ_FNXY01000004.1"/>
</dbReference>
<protein>
    <submittedName>
        <fullName evidence="5">Transcriptional regulator, LacI family</fullName>
    </submittedName>
</protein>
<dbReference type="STRING" id="408657.SAMN04487995_2621"/>
<evidence type="ECO:0000256" key="3">
    <source>
        <dbReference type="ARBA" id="ARBA00023163"/>
    </source>
</evidence>
<feature type="domain" description="HTH lacI-type" evidence="4">
    <location>
        <begin position="5"/>
        <end position="59"/>
    </location>
</feature>
<keyword evidence="2" id="KW-0238">DNA-binding</keyword>
<dbReference type="EMBL" id="FNXY01000004">
    <property type="protein sequence ID" value="SEI93573.1"/>
    <property type="molecule type" value="Genomic_DNA"/>
</dbReference>
<evidence type="ECO:0000259" key="4">
    <source>
        <dbReference type="PROSITE" id="PS50932"/>
    </source>
</evidence>
<reference evidence="5 6" key="1">
    <citation type="submission" date="2016-10" db="EMBL/GenBank/DDBJ databases">
        <authorList>
            <person name="de Groot N.N."/>
        </authorList>
    </citation>
    <scope>NUCLEOTIDE SEQUENCE [LARGE SCALE GENOMIC DNA]</scope>
    <source>
        <strain evidence="5 6">DSM 19938</strain>
    </source>
</reference>
<dbReference type="PANTHER" id="PTHR30146">
    <property type="entry name" value="LACI-RELATED TRANSCRIPTIONAL REPRESSOR"/>
    <property type="match status" value="1"/>
</dbReference>
<dbReference type="Pfam" id="PF00356">
    <property type="entry name" value="LacI"/>
    <property type="match status" value="1"/>
</dbReference>